<dbReference type="GeneID" id="30962228"/>
<dbReference type="Pfam" id="PF13516">
    <property type="entry name" value="LRR_6"/>
    <property type="match status" value="1"/>
</dbReference>
<dbReference type="SMART" id="SM00365">
    <property type="entry name" value="LRR_SD22"/>
    <property type="match status" value="8"/>
</dbReference>
<evidence type="ECO:0000313" key="4">
    <source>
        <dbReference type="EMBL" id="ODV58184.1"/>
    </source>
</evidence>
<protein>
    <submittedName>
        <fullName evidence="4">L domain-like protein</fullName>
    </submittedName>
</protein>
<dbReference type="InterPro" id="IPR032675">
    <property type="entry name" value="LRR_dom_sf"/>
</dbReference>
<evidence type="ECO:0000313" key="5">
    <source>
        <dbReference type="Proteomes" id="UP000095038"/>
    </source>
</evidence>
<feature type="region of interest" description="Disordered" evidence="3">
    <location>
        <begin position="515"/>
        <end position="541"/>
    </location>
</feature>
<dbReference type="InterPro" id="IPR003591">
    <property type="entry name" value="Leu-rich_rpt_typical-subtyp"/>
</dbReference>
<dbReference type="InterPro" id="IPR001611">
    <property type="entry name" value="Leu-rich_rpt"/>
</dbReference>
<dbReference type="PROSITE" id="PS51450">
    <property type="entry name" value="LRR"/>
    <property type="match status" value="7"/>
</dbReference>
<name>A0A1D2V961_9ASCO</name>
<proteinExistence type="predicted"/>
<dbReference type="SMART" id="SM00369">
    <property type="entry name" value="LRR_TYP"/>
    <property type="match status" value="7"/>
</dbReference>
<dbReference type="PANTHER" id="PTHR46652">
    <property type="entry name" value="LEUCINE-RICH REPEAT AND IQ DOMAIN-CONTAINING PROTEIN 1-RELATED"/>
    <property type="match status" value="1"/>
</dbReference>
<gene>
    <name evidence="4" type="ORF">ASCRUDRAFT_10445</name>
</gene>
<evidence type="ECO:0000256" key="3">
    <source>
        <dbReference type="SAM" id="MobiDB-lite"/>
    </source>
</evidence>
<keyword evidence="1" id="KW-0433">Leucine-rich repeat</keyword>
<sequence length="751" mass="88558">MDLQNKFPVEIIKDIVYYLPYNQIWLFTLSSTPILSRFAYSFLYERLIILENSLPSDNSTYEVTFKKQKHHECFCILDINDLEKNINLFRDNLNFTKYLSFRFEIKENSTDDFQFLKLIQNNTLFFNNLQKISFKSLRNYNNTNFEKKLNQFFFIKNKLNYLQINGLSLNYVNNFNDLEIFQYFNPNLTSLYLHQTNFKGFPKEYIKNLISLKKLVFNRNFLLLPGDNDDLNSKKLSIKLWSNLINLKYLEFSSCYLSQLPDINHLTNLKFLKLTKNRIDSFASFSQLHNLKYLIIDGEYYSSRSTYSISSLDNFTNLKVLKLSRWNLNEIPKCINTFKDLESLNLSSNSITKIENIDELKKLKELILTNNSIKVIENIDDLDELECLNFSSNNINDSKLNKTLKNLKILDLSANSIVTFENKYFFQKFENIEKLELGFNKEVKFKDLKYLKNLRCLNVEFTENEFIFKINDFKKLTKLEELNLRNSGIEDGSFFKVLPQSVKKLDLSHNSIGHFSINDENDGDDDENDGDDDENDNGNTSTAVLNKNMLLIMDRDENESDFDKEENQDGMYFKLQYAPYNNLPRGDKSNKDKDINGSDSDSDSEDDKEKNDNTADYNNLYIEKLDLSFNEIKNVKFLNSFTFKNLKCLNLSDNDIEEFKVDELNFVKNLEELNLSYNYLDKIDPNVKKIEKLQTLKCYKNEFIDIDKLEKLIEDFKNIDTNDSENTNTSNNKIKHENEEIDCGNKKRKLT</sequence>
<dbReference type="STRING" id="1344418.A0A1D2V961"/>
<organism evidence="4 5">
    <name type="scientific">Ascoidea rubescens DSM 1968</name>
    <dbReference type="NCBI Taxonomy" id="1344418"/>
    <lineage>
        <taxon>Eukaryota</taxon>
        <taxon>Fungi</taxon>
        <taxon>Dikarya</taxon>
        <taxon>Ascomycota</taxon>
        <taxon>Saccharomycotina</taxon>
        <taxon>Saccharomycetes</taxon>
        <taxon>Ascoideaceae</taxon>
        <taxon>Ascoidea</taxon>
    </lineage>
</organism>
<dbReference type="Gene3D" id="3.80.10.10">
    <property type="entry name" value="Ribonuclease Inhibitor"/>
    <property type="match status" value="4"/>
</dbReference>
<feature type="region of interest" description="Disordered" evidence="3">
    <location>
        <begin position="580"/>
        <end position="614"/>
    </location>
</feature>
<dbReference type="InterPro" id="IPR050836">
    <property type="entry name" value="SDS22/Internalin_LRR"/>
</dbReference>
<accession>A0A1D2V961</accession>
<dbReference type="PANTHER" id="PTHR46652:SF3">
    <property type="entry name" value="LEUCINE-RICH REPEAT-CONTAINING PROTEIN 9"/>
    <property type="match status" value="1"/>
</dbReference>
<feature type="compositionally biased region" description="Acidic residues" evidence="3">
    <location>
        <begin position="519"/>
        <end position="536"/>
    </location>
</feature>
<dbReference type="SUPFAM" id="SSF52058">
    <property type="entry name" value="L domain-like"/>
    <property type="match status" value="1"/>
</dbReference>
<dbReference type="RefSeq" id="XP_020044491.1">
    <property type="nucleotide sequence ID" value="XM_020188592.1"/>
</dbReference>
<reference evidence="5" key="1">
    <citation type="submission" date="2016-05" db="EMBL/GenBank/DDBJ databases">
        <title>Comparative genomics of biotechnologically important yeasts.</title>
        <authorList>
            <consortium name="DOE Joint Genome Institute"/>
            <person name="Riley R."/>
            <person name="Haridas S."/>
            <person name="Wolfe K.H."/>
            <person name="Lopes M.R."/>
            <person name="Hittinger C.T."/>
            <person name="Goker M."/>
            <person name="Salamov A."/>
            <person name="Wisecaver J."/>
            <person name="Long T.M."/>
            <person name="Aerts A.L."/>
            <person name="Barry K."/>
            <person name="Choi C."/>
            <person name="Clum A."/>
            <person name="Coughlan A.Y."/>
            <person name="Deshpande S."/>
            <person name="Douglass A.P."/>
            <person name="Hanson S.J."/>
            <person name="Klenk H.-P."/>
            <person name="Labutti K."/>
            <person name="Lapidus A."/>
            <person name="Lindquist E."/>
            <person name="Lipzen A."/>
            <person name="Meier-Kolthoff J.P."/>
            <person name="Ohm R.A."/>
            <person name="Otillar R.P."/>
            <person name="Pangilinan J."/>
            <person name="Peng Y."/>
            <person name="Rokas A."/>
            <person name="Rosa C.A."/>
            <person name="Scheuner C."/>
            <person name="Sibirny A.A."/>
            <person name="Slot J.C."/>
            <person name="Stielow J.B."/>
            <person name="Sun H."/>
            <person name="Kurtzman C.P."/>
            <person name="Blackwell M."/>
            <person name="Grigoriev I.V."/>
            <person name="Jeffries T.W."/>
        </authorList>
    </citation>
    <scope>NUCLEOTIDE SEQUENCE [LARGE SCALE GENOMIC DNA]</scope>
    <source>
        <strain evidence="5">DSM 1968</strain>
    </source>
</reference>
<evidence type="ECO:0000256" key="1">
    <source>
        <dbReference type="ARBA" id="ARBA00022614"/>
    </source>
</evidence>
<dbReference type="AlphaFoldDB" id="A0A1D2V961"/>
<evidence type="ECO:0000256" key="2">
    <source>
        <dbReference type="ARBA" id="ARBA00022737"/>
    </source>
</evidence>
<keyword evidence="5" id="KW-1185">Reference proteome</keyword>
<feature type="compositionally biased region" description="Basic and acidic residues" evidence="3">
    <location>
        <begin position="585"/>
        <end position="596"/>
    </location>
</feature>
<keyword evidence="2" id="KW-0677">Repeat</keyword>
<dbReference type="Pfam" id="PF00560">
    <property type="entry name" value="LRR_1"/>
    <property type="match status" value="1"/>
</dbReference>
<dbReference type="Proteomes" id="UP000095038">
    <property type="component" value="Unassembled WGS sequence"/>
</dbReference>
<dbReference type="EMBL" id="KV454494">
    <property type="protein sequence ID" value="ODV58184.1"/>
    <property type="molecule type" value="Genomic_DNA"/>
</dbReference>
<dbReference type="InParanoid" id="A0A1D2V961"/>